<dbReference type="AlphaFoldDB" id="A0A653C8H0"/>
<dbReference type="EMBL" id="CAACVG010007221">
    <property type="protein sequence ID" value="VEN44221.1"/>
    <property type="molecule type" value="Genomic_DNA"/>
</dbReference>
<dbReference type="Proteomes" id="UP000410492">
    <property type="component" value="Unassembled WGS sequence"/>
</dbReference>
<feature type="compositionally biased region" description="Basic and acidic residues" evidence="1">
    <location>
        <begin position="1"/>
        <end position="11"/>
    </location>
</feature>
<evidence type="ECO:0000256" key="1">
    <source>
        <dbReference type="SAM" id="MobiDB-lite"/>
    </source>
</evidence>
<accession>A0A653C8H0</accession>
<protein>
    <submittedName>
        <fullName evidence="2">Uncharacterized protein</fullName>
    </submittedName>
</protein>
<feature type="region of interest" description="Disordered" evidence="1">
    <location>
        <begin position="152"/>
        <end position="180"/>
    </location>
</feature>
<feature type="compositionally biased region" description="Low complexity" evidence="1">
    <location>
        <begin position="159"/>
        <end position="169"/>
    </location>
</feature>
<feature type="non-terminal residue" evidence="2">
    <location>
        <position position="180"/>
    </location>
</feature>
<evidence type="ECO:0000313" key="2">
    <source>
        <dbReference type="EMBL" id="VEN44221.1"/>
    </source>
</evidence>
<feature type="compositionally biased region" description="Basic residues" evidence="1">
    <location>
        <begin position="12"/>
        <end position="29"/>
    </location>
</feature>
<reference evidence="2 3" key="1">
    <citation type="submission" date="2019-01" db="EMBL/GenBank/DDBJ databases">
        <authorList>
            <person name="Sayadi A."/>
        </authorList>
    </citation>
    <scope>NUCLEOTIDE SEQUENCE [LARGE SCALE GENOMIC DNA]</scope>
</reference>
<organism evidence="2 3">
    <name type="scientific">Callosobruchus maculatus</name>
    <name type="common">Southern cowpea weevil</name>
    <name type="synonym">Pulse bruchid</name>
    <dbReference type="NCBI Taxonomy" id="64391"/>
    <lineage>
        <taxon>Eukaryota</taxon>
        <taxon>Metazoa</taxon>
        <taxon>Ecdysozoa</taxon>
        <taxon>Arthropoda</taxon>
        <taxon>Hexapoda</taxon>
        <taxon>Insecta</taxon>
        <taxon>Pterygota</taxon>
        <taxon>Neoptera</taxon>
        <taxon>Endopterygota</taxon>
        <taxon>Coleoptera</taxon>
        <taxon>Polyphaga</taxon>
        <taxon>Cucujiformia</taxon>
        <taxon>Chrysomeloidea</taxon>
        <taxon>Chrysomelidae</taxon>
        <taxon>Bruchinae</taxon>
        <taxon>Bruchini</taxon>
        <taxon>Callosobruchus</taxon>
    </lineage>
</organism>
<feature type="region of interest" description="Disordered" evidence="1">
    <location>
        <begin position="1"/>
        <end position="34"/>
    </location>
</feature>
<gene>
    <name evidence="2" type="ORF">CALMAC_LOCUS7105</name>
</gene>
<proteinExistence type="predicted"/>
<sequence length="180" mass="20690">EIEGTPRDAGEKKKKGKKGKEKKGKKGKRSVPELVDETAVEEEEEYETLLVKKMIPKYVIDYMLHGGFLTLHEEDDDWRTLIEHQSRFLFMYRKLDEGIPNFDQYEIAEKEMPAYLAIGMNTGSLLNLVMSMSQEIYIPMLTKGFVEPTLKREGKAVQTSKGHTTTGGSSEEEFDQDDYR</sequence>
<feature type="compositionally biased region" description="Acidic residues" evidence="1">
    <location>
        <begin position="170"/>
        <end position="180"/>
    </location>
</feature>
<feature type="non-terminal residue" evidence="2">
    <location>
        <position position="1"/>
    </location>
</feature>
<name>A0A653C8H0_CALMS</name>
<keyword evidence="3" id="KW-1185">Reference proteome</keyword>
<evidence type="ECO:0000313" key="3">
    <source>
        <dbReference type="Proteomes" id="UP000410492"/>
    </source>
</evidence>
<dbReference type="OrthoDB" id="6783435at2759"/>